<dbReference type="OrthoDB" id="8965at10239"/>
<proteinExistence type="predicted"/>
<dbReference type="Proteomes" id="UP000013551">
    <property type="component" value="Segment"/>
</dbReference>
<protein>
    <recommendedName>
        <fullName evidence="3">Phosphoribosyl transferase</fullName>
    </recommendedName>
</protein>
<reference evidence="1 2" key="1">
    <citation type="submission" date="2013-02" db="EMBL/GenBank/DDBJ databases">
        <authorList>
            <person name="Balish M.F."/>
            <person name="Klepek H.N."/>
            <person name="Ahler R.M."/>
            <person name="Blakely T.M."/>
            <person name="Deihs M.E."/>
            <person name="Goebel E.J."/>
            <person name="Hausmann S.M."/>
            <person name="Henry C.A."/>
            <person name="Hoogendoorn J."/>
            <person name="Jeffers A.C."/>
            <person name="Light M.E."/>
            <person name="McCurdy K.A."/>
            <person name="Mize D.S."/>
            <person name="Moore C.R."/>
            <person name="Nestor P.M."/>
            <person name="Relko L.M."/>
            <person name="Brzoska R.M."/>
            <person name="Ream D.C."/>
            <person name="Actis L.A."/>
            <person name="Friedberg I."/>
            <person name="Janssen G.R."/>
            <person name="Bradley K.W."/>
            <person name="Khaja R."/>
            <person name="Lewis M.F."/>
            <person name="Barker L.P."/>
            <person name="Asai D.J."/>
            <person name="Bowman C.A."/>
            <person name="Russell D.A."/>
            <person name="Pope W.H."/>
            <person name="Jacobs-Sera D."/>
            <person name="Hendrix R.W."/>
            <person name="Hatfull G.F."/>
        </authorList>
    </citation>
    <scope>NUCLEOTIDE SEQUENCE [LARGE SCALE GENOMIC DNA]</scope>
</reference>
<evidence type="ECO:0000313" key="2">
    <source>
        <dbReference type="Proteomes" id="UP000013551"/>
    </source>
</evidence>
<evidence type="ECO:0000313" key="1">
    <source>
        <dbReference type="EMBL" id="AGK87542.1"/>
    </source>
</evidence>
<evidence type="ECO:0008006" key="3">
    <source>
        <dbReference type="Google" id="ProtNLM"/>
    </source>
</evidence>
<dbReference type="RefSeq" id="YP_008051915.1">
    <property type="nucleotide sequence ID" value="NC_021308.1"/>
</dbReference>
<gene>
    <name evidence="1" type="primary">63</name>
    <name evidence="1" type="ORF">PBI_HINDER_63</name>
</gene>
<keyword evidence="2" id="KW-1185">Reference proteome</keyword>
<dbReference type="GeneID" id="16213950"/>
<dbReference type="Gene3D" id="3.40.50.2020">
    <property type="match status" value="1"/>
</dbReference>
<dbReference type="InterPro" id="IPR000836">
    <property type="entry name" value="PRTase_dom"/>
</dbReference>
<dbReference type="InterPro" id="IPR029057">
    <property type="entry name" value="PRTase-like"/>
</dbReference>
<accession>R4JHS4</accession>
<organism evidence="1 2">
    <name type="scientific">Mycobacterium phage HINdeR</name>
    <dbReference type="NCBI Taxonomy" id="1327770"/>
    <lineage>
        <taxon>Viruses</taxon>
        <taxon>Duplodnaviria</taxon>
        <taxon>Heunggongvirae</taxon>
        <taxon>Uroviricota</taxon>
        <taxon>Caudoviricetes</taxon>
        <taxon>Timshelvirus</taxon>
        <taxon>Timshelvirus HINdeR</taxon>
    </lineage>
</organism>
<sequence length="196" mass="21781">MSTTTRQKIIDGINADFDRMFGDVPTRVMMGPPAPKKPEPAKVLDLTDESYLRLAHDPERLVEIIKPHVKGVTFDTFVGTGLSGTLATAAVAKALGKNYFIARKPNDGTHSGNRHGEGKLGQRWLFLDDLIASGRTLGRVWDAVHQTATKWNFQTEFVGAVLYGDGSWYSDRFVSVEDCKYNLEEYSEHFAESVNA</sequence>
<dbReference type="CDD" id="cd06223">
    <property type="entry name" value="PRTases_typeI"/>
    <property type="match status" value="1"/>
</dbReference>
<dbReference type="EMBL" id="KC661275">
    <property type="protein sequence ID" value="AGK87542.1"/>
    <property type="molecule type" value="Genomic_DNA"/>
</dbReference>
<name>R4JHS4_9CAUD</name>
<dbReference type="SUPFAM" id="SSF53271">
    <property type="entry name" value="PRTase-like"/>
    <property type="match status" value="1"/>
</dbReference>
<dbReference type="KEGG" id="vg:16213950"/>